<dbReference type="KEGG" id="aaf:AURANDRAFT_64938"/>
<keyword evidence="3" id="KW-1185">Reference proteome</keyword>
<feature type="region of interest" description="Disordered" evidence="1">
    <location>
        <begin position="392"/>
        <end position="419"/>
    </location>
</feature>
<feature type="region of interest" description="Disordered" evidence="1">
    <location>
        <begin position="461"/>
        <end position="518"/>
    </location>
</feature>
<evidence type="ECO:0000313" key="3">
    <source>
        <dbReference type="Proteomes" id="UP000002729"/>
    </source>
</evidence>
<accession>F0YCB0</accession>
<dbReference type="GeneID" id="20225087"/>
<protein>
    <submittedName>
        <fullName evidence="2">Uncharacterized protein</fullName>
    </submittedName>
</protein>
<dbReference type="InParanoid" id="F0YCB0"/>
<dbReference type="AlphaFoldDB" id="F0YCB0"/>
<feature type="region of interest" description="Disordered" evidence="1">
    <location>
        <begin position="1"/>
        <end position="20"/>
    </location>
</feature>
<proteinExistence type="predicted"/>
<reference evidence="2 3" key="1">
    <citation type="journal article" date="2011" name="Proc. Natl. Acad. Sci. U.S.A.">
        <title>Niche of harmful alga Aureococcus anophagefferens revealed through ecogenomics.</title>
        <authorList>
            <person name="Gobler C.J."/>
            <person name="Berry D.L."/>
            <person name="Dyhrman S.T."/>
            <person name="Wilhelm S.W."/>
            <person name="Salamov A."/>
            <person name="Lobanov A.V."/>
            <person name="Zhang Y."/>
            <person name="Collier J.L."/>
            <person name="Wurch L.L."/>
            <person name="Kustka A.B."/>
            <person name="Dill B.D."/>
            <person name="Shah M."/>
            <person name="VerBerkmoes N.C."/>
            <person name="Kuo A."/>
            <person name="Terry A."/>
            <person name="Pangilinan J."/>
            <person name="Lindquist E.A."/>
            <person name="Lucas S."/>
            <person name="Paulsen I.T."/>
            <person name="Hattenrath-Lehmann T.K."/>
            <person name="Talmage S.C."/>
            <person name="Walker E.A."/>
            <person name="Koch F."/>
            <person name="Burson A.M."/>
            <person name="Marcoval M.A."/>
            <person name="Tang Y.Z."/>
            <person name="Lecleir G.R."/>
            <person name="Coyne K.J."/>
            <person name="Berg G.M."/>
            <person name="Bertrand E.M."/>
            <person name="Saito M.A."/>
            <person name="Gladyshev V.N."/>
            <person name="Grigoriev I.V."/>
        </authorList>
    </citation>
    <scope>NUCLEOTIDE SEQUENCE [LARGE SCALE GENOMIC DNA]</scope>
    <source>
        <strain evidence="3">CCMP 1984</strain>
    </source>
</reference>
<feature type="compositionally biased region" description="Polar residues" evidence="1">
    <location>
        <begin position="136"/>
        <end position="146"/>
    </location>
</feature>
<feature type="compositionally biased region" description="Basic and acidic residues" evidence="1">
    <location>
        <begin position="221"/>
        <end position="237"/>
    </location>
</feature>
<name>F0YCB0_AURAN</name>
<sequence length="752" mass="80825">MVANPYNAHHVQQMAREPSTSAVLDDFGAVYGGGGAAAPPPPAASAWSPFASKPRPPAPGDDDVVMTSNPNSSHLVAREPSASALLDDFDAVYEKKRAPDEPRSWNPFASAKKAPPPKRRESHSADVDDEPLSPATFANNPFSLRQQAADAGGPELTADGVYGSRDPASPAAHMTANPFGAAHRKKTVDDDPTDFGDAYEKDDAAVGGENPFGAAHRKKKVKDDPTDFGDTYDKDDGAVGGENPFGAAHRKKKEQDDPTDFGGAYATDGDVAMTANPFAATHDQRKESAVPPRRGTDFHNSKADSVAMRLGKQRHKVRKSTTLQKQDVHVATADVYGEGDGGVAGANPMAKDHSPAEKLTLKLIRTSLVGSPYHGKDRKEFTTELNLEDAYDKDDGAVGGENPFGAAHRKKQVRDDPLDYGDAYDKDDAVVGGENPFGAAHRKKQVRDDPLDYGDAYDKDDGAVGGENPFGAAHRKKQVRDDPLDYGDAYDTKDDDGAVGGENPFGAAHRKKRVEDDPTDYGDAYEEKHAHLGMANPMGSRPPHETGYEYESSFYDRVYGSPDGVGGANPMGGDDGVLDTLSAVEQEEMVAGTSSPWHTFAMVLQHARDVLAEGAAKLDAAYARAKPRGGRGDAAGRKASFEAGWRALTRDVDRSLRAMVKMTDESHGKDEMRALGRGASEDLRAYLAAEGRCVDVGLCSVGHFVPLAAVDGSSNQESFEVFSGRTTSDRFGDRRGKWYHRCVEFNHWFGWS</sequence>
<feature type="region of interest" description="Disordered" evidence="1">
    <location>
        <begin position="96"/>
        <end position="268"/>
    </location>
</feature>
<dbReference type="Proteomes" id="UP000002729">
    <property type="component" value="Unassembled WGS sequence"/>
</dbReference>
<evidence type="ECO:0000313" key="2">
    <source>
        <dbReference type="EMBL" id="EGB07263.1"/>
    </source>
</evidence>
<feature type="compositionally biased region" description="Basic and acidic residues" evidence="1">
    <location>
        <begin position="282"/>
        <end position="302"/>
    </location>
</feature>
<feature type="region of interest" description="Disordered" evidence="1">
    <location>
        <begin position="281"/>
        <end position="325"/>
    </location>
</feature>
<organism evidence="3">
    <name type="scientific">Aureococcus anophagefferens</name>
    <name type="common">Harmful bloom alga</name>
    <dbReference type="NCBI Taxonomy" id="44056"/>
    <lineage>
        <taxon>Eukaryota</taxon>
        <taxon>Sar</taxon>
        <taxon>Stramenopiles</taxon>
        <taxon>Ochrophyta</taxon>
        <taxon>Pelagophyceae</taxon>
        <taxon>Pelagomonadales</taxon>
        <taxon>Pelagomonadaceae</taxon>
        <taxon>Aureococcus</taxon>
    </lineage>
</organism>
<dbReference type="RefSeq" id="XP_009037896.1">
    <property type="nucleotide sequence ID" value="XM_009039648.1"/>
</dbReference>
<feature type="region of interest" description="Disordered" evidence="1">
    <location>
        <begin position="26"/>
        <end position="81"/>
    </location>
</feature>
<evidence type="ECO:0000256" key="1">
    <source>
        <dbReference type="SAM" id="MobiDB-lite"/>
    </source>
</evidence>
<gene>
    <name evidence="2" type="ORF">AURANDRAFT_64938</name>
</gene>
<dbReference type="EMBL" id="GL833131">
    <property type="protein sequence ID" value="EGB07263.1"/>
    <property type="molecule type" value="Genomic_DNA"/>
</dbReference>
<feature type="region of interest" description="Disordered" evidence="1">
    <location>
        <begin position="433"/>
        <end position="452"/>
    </location>
</feature>